<sequence>MKKLLMASCAIGIGSLLTGGAAFAQTAAPGSVTVHLNGRVNWYAGVESSSLDNVNGTKTATDSFYGYLRLYPGFDGVAANGLHYGASAQIRTSFAQSASASTLYVFQAYGYLGLPQLGQISFGQQNGPTVLFETGVSDAFNDGGWWGDLPVIVPGNAEPVYPWTDTGPNQTSDKFVYLSPTIGGLQMAFGFTPNQTASNYAPAVTSNAPGTVVTGGTPKNVTDLGGQYTNTIGPVALQVGADWQHAGQVGNTAVAGDGPSGYKAMDIFSGGAQATIAGITLSGNVVYGNFNEVSGYTFQLEPNGGKAALGWITGLQYTLGSWTVGGQYFVFDTTGDIPGGGDSAFINSDGLTLGQQHNAGVAVGATYTLVPGVSLFLDYDYGVRHQGGLDFSTDEAGADHNNTQAQLFGVGTQIQW</sequence>
<organism evidence="2 3">
    <name type="scientific">Acidisoma silvae</name>
    <dbReference type="NCBI Taxonomy" id="2802396"/>
    <lineage>
        <taxon>Bacteria</taxon>
        <taxon>Pseudomonadati</taxon>
        <taxon>Pseudomonadota</taxon>
        <taxon>Alphaproteobacteria</taxon>
        <taxon>Acetobacterales</taxon>
        <taxon>Acidocellaceae</taxon>
        <taxon>Acidisoma</taxon>
    </lineage>
</organism>
<feature type="signal peptide" evidence="1">
    <location>
        <begin position="1"/>
        <end position="24"/>
    </location>
</feature>
<evidence type="ECO:0000256" key="1">
    <source>
        <dbReference type="SAM" id="SignalP"/>
    </source>
</evidence>
<reference evidence="2" key="2">
    <citation type="submission" date="2021-01" db="EMBL/GenBank/DDBJ databases">
        <authorList>
            <person name="Mieszkin S."/>
            <person name="Pouder E."/>
            <person name="Alain K."/>
        </authorList>
    </citation>
    <scope>NUCLEOTIDE SEQUENCE</scope>
    <source>
        <strain evidence="2">HW T2.11</strain>
    </source>
</reference>
<evidence type="ECO:0000313" key="3">
    <source>
        <dbReference type="Proteomes" id="UP000708298"/>
    </source>
</evidence>
<gene>
    <name evidence="2" type="ORF">ASILVAE211_18710</name>
</gene>
<dbReference type="AlphaFoldDB" id="A0A963YVL5"/>
<dbReference type="SUPFAM" id="SSF56935">
    <property type="entry name" value="Porins"/>
    <property type="match status" value="1"/>
</dbReference>
<keyword evidence="3" id="KW-1185">Reference proteome</keyword>
<dbReference type="RefSeq" id="WP_227322889.1">
    <property type="nucleotide sequence ID" value="NZ_JAESVB010000011.1"/>
</dbReference>
<keyword evidence="1" id="KW-0732">Signal</keyword>
<dbReference type="Proteomes" id="UP000708298">
    <property type="component" value="Unassembled WGS sequence"/>
</dbReference>
<feature type="chain" id="PRO_5037707798" evidence="1">
    <location>
        <begin position="25"/>
        <end position="416"/>
    </location>
</feature>
<dbReference type="Gene3D" id="2.40.160.10">
    <property type="entry name" value="Porin"/>
    <property type="match status" value="1"/>
</dbReference>
<proteinExistence type="predicted"/>
<reference evidence="2" key="1">
    <citation type="journal article" date="2021" name="Microorganisms">
        <title>Acidisoma silvae sp. nov. and Acidisomacellulosilytica sp. nov., Two Acidophilic Bacteria Isolated from Decaying Wood, Hydrolyzing Cellulose and Producing Poly-3-hydroxybutyrate.</title>
        <authorList>
            <person name="Mieszkin S."/>
            <person name="Pouder E."/>
            <person name="Uroz S."/>
            <person name="Simon-Colin C."/>
            <person name="Alain K."/>
        </authorList>
    </citation>
    <scope>NUCLEOTIDE SEQUENCE</scope>
    <source>
        <strain evidence="2">HW T2.11</strain>
    </source>
</reference>
<dbReference type="EMBL" id="JAESVB010000011">
    <property type="protein sequence ID" value="MCB8877235.1"/>
    <property type="molecule type" value="Genomic_DNA"/>
</dbReference>
<accession>A0A963YVL5</accession>
<comment type="caution">
    <text evidence="2">The sequence shown here is derived from an EMBL/GenBank/DDBJ whole genome shotgun (WGS) entry which is preliminary data.</text>
</comment>
<dbReference type="InterPro" id="IPR023614">
    <property type="entry name" value="Porin_dom_sf"/>
</dbReference>
<evidence type="ECO:0000313" key="2">
    <source>
        <dbReference type="EMBL" id="MCB8877235.1"/>
    </source>
</evidence>
<protein>
    <submittedName>
        <fullName evidence="2">Porin</fullName>
    </submittedName>
</protein>
<name>A0A963YVL5_9PROT</name>